<name>A0A3B3QAN7_9TELE</name>
<dbReference type="GeneTree" id="ENSGT00940000177386"/>
<organism evidence="2 3">
    <name type="scientific">Paramormyrops kingsleyae</name>
    <dbReference type="NCBI Taxonomy" id="1676925"/>
    <lineage>
        <taxon>Eukaryota</taxon>
        <taxon>Metazoa</taxon>
        <taxon>Chordata</taxon>
        <taxon>Craniata</taxon>
        <taxon>Vertebrata</taxon>
        <taxon>Euteleostomi</taxon>
        <taxon>Actinopterygii</taxon>
        <taxon>Neopterygii</taxon>
        <taxon>Teleostei</taxon>
        <taxon>Osteoglossocephala</taxon>
        <taxon>Osteoglossomorpha</taxon>
        <taxon>Osteoglossiformes</taxon>
        <taxon>Mormyridae</taxon>
        <taxon>Paramormyrops</taxon>
    </lineage>
</organism>
<sequence length="171" mass="18933">MLHCNICVCFFCSPENGRADRTKNHTIPPVFLHKIQPLEINVGSRARFECEIEEAPNVKFKWFKSGSEMRDSDKCRIISHHLSSSMELLNPTKAESGEYTCKATNKYGSDSCSASLNVAGKWNEWCSTFFSDLATLQIANCSVDNSGDYVCEASSEAGSDRCNSVITVKGL</sequence>
<feature type="domain" description="Ig-like" evidence="1">
    <location>
        <begin position="28"/>
        <end position="117"/>
    </location>
</feature>
<dbReference type="PROSITE" id="PS50835">
    <property type="entry name" value="IG_LIKE"/>
    <property type="match status" value="1"/>
</dbReference>
<reference evidence="2" key="2">
    <citation type="submission" date="2025-09" db="UniProtKB">
        <authorList>
            <consortium name="Ensembl"/>
        </authorList>
    </citation>
    <scope>IDENTIFICATION</scope>
</reference>
<dbReference type="SUPFAM" id="SSF48726">
    <property type="entry name" value="Immunoglobulin"/>
    <property type="match status" value="2"/>
</dbReference>
<dbReference type="AlphaFoldDB" id="A0A3B3QAN7"/>
<accession>A0A3B3QAN7</accession>
<dbReference type="PANTHER" id="PTHR47633:SF4">
    <property type="entry name" value="MYOPALLADIN ISOFORM X1"/>
    <property type="match status" value="1"/>
</dbReference>
<evidence type="ECO:0000259" key="1">
    <source>
        <dbReference type="PROSITE" id="PS50835"/>
    </source>
</evidence>
<dbReference type="InterPro" id="IPR007110">
    <property type="entry name" value="Ig-like_dom"/>
</dbReference>
<dbReference type="InterPro" id="IPR036179">
    <property type="entry name" value="Ig-like_dom_sf"/>
</dbReference>
<keyword evidence="3" id="KW-1185">Reference proteome</keyword>
<dbReference type="Ensembl" id="ENSPKIT00000026645.1">
    <property type="protein sequence ID" value="ENSPKIP00000002695.1"/>
    <property type="gene ID" value="ENSPKIG00000020490.1"/>
</dbReference>
<evidence type="ECO:0000313" key="2">
    <source>
        <dbReference type="Ensembl" id="ENSPKIP00000002695.1"/>
    </source>
</evidence>
<evidence type="ECO:0000313" key="3">
    <source>
        <dbReference type="Proteomes" id="UP000261540"/>
    </source>
</evidence>
<dbReference type="Gene3D" id="2.60.40.10">
    <property type="entry name" value="Immunoglobulins"/>
    <property type="match status" value="2"/>
</dbReference>
<dbReference type="PANTHER" id="PTHR47633">
    <property type="entry name" value="IMMUNOGLOBULIN"/>
    <property type="match status" value="1"/>
</dbReference>
<dbReference type="SMART" id="SM00408">
    <property type="entry name" value="IGc2"/>
    <property type="match status" value="1"/>
</dbReference>
<dbReference type="SMART" id="SM00409">
    <property type="entry name" value="IG"/>
    <property type="match status" value="1"/>
</dbReference>
<dbReference type="InterPro" id="IPR013783">
    <property type="entry name" value="Ig-like_fold"/>
</dbReference>
<reference evidence="2" key="1">
    <citation type="submission" date="2025-08" db="UniProtKB">
        <authorList>
            <consortium name="Ensembl"/>
        </authorList>
    </citation>
    <scope>IDENTIFICATION</scope>
</reference>
<dbReference type="Pfam" id="PF07679">
    <property type="entry name" value="I-set"/>
    <property type="match status" value="1"/>
</dbReference>
<dbReference type="InterPro" id="IPR013098">
    <property type="entry name" value="Ig_I-set"/>
</dbReference>
<dbReference type="FunFam" id="2.60.40.10:FF:000022">
    <property type="entry name" value="Cardiac titin"/>
    <property type="match status" value="1"/>
</dbReference>
<dbReference type="InterPro" id="IPR003599">
    <property type="entry name" value="Ig_sub"/>
</dbReference>
<protein>
    <recommendedName>
        <fullName evidence="1">Ig-like domain-containing protein</fullName>
    </recommendedName>
</protein>
<proteinExistence type="predicted"/>
<dbReference type="STRING" id="1676925.ENSPKIP00000002695"/>
<dbReference type="InterPro" id="IPR003598">
    <property type="entry name" value="Ig_sub2"/>
</dbReference>
<dbReference type="Proteomes" id="UP000261540">
    <property type="component" value="Unplaced"/>
</dbReference>